<evidence type="ECO:0000256" key="1">
    <source>
        <dbReference type="SAM" id="Phobius"/>
    </source>
</evidence>
<sequence length="364" mass="38744">MTTVTAPPHPESSTRSRPPAWAGYAAALWSLLYGLLGLRWALGGSGFPWGASDPDPDRALSILSSARPQPGGWWIAALGLAFTLLALVLARAPGRGPLRMVPPILAWPAAVALILVIPDSRLMMGVAYTPLLLISPLFGWGLGGVGFLDAWPWEVVNQLLCVLGGALLAVATLAYLRRGRQACAGCGRTGGDGGWTAPAAAARWGRRAVYVAIAVPLVYCATRWAWALGIPLGVSEEFLAEGSRDAPGIWLAGAYLATFGALGGILTLGLTQRWGEIFPRWIPGLRGRRVPPLLAIIPATFVSIIVTVAGLTYIRWTVSGRFDLSEAGAWLPETFWPVWGAALAAAALAYHLRRRGRCRRCGRS</sequence>
<comment type="caution">
    <text evidence="2">The sequence shown here is derived from an EMBL/GenBank/DDBJ whole genome shotgun (WGS) entry which is preliminary data.</text>
</comment>
<reference evidence="2 3" key="1">
    <citation type="submission" date="2017-05" db="EMBL/GenBank/DDBJ databases">
        <title>Biotechnological potential of actinobacteria isolated from South African environments.</title>
        <authorList>
            <person name="Le Roes-Hill M."/>
            <person name="Prins A."/>
            <person name="Durrell K.A."/>
        </authorList>
    </citation>
    <scope>NUCLEOTIDE SEQUENCE [LARGE SCALE GENOMIC DNA]</scope>
    <source>
        <strain evidence="2">M26</strain>
    </source>
</reference>
<gene>
    <name evidence="2" type="ORF">CA984_10210</name>
</gene>
<keyword evidence="1" id="KW-0812">Transmembrane</keyword>
<feature type="transmembrane region" description="Helical" evidence="1">
    <location>
        <begin position="208"/>
        <end position="229"/>
    </location>
</feature>
<feature type="transmembrane region" description="Helical" evidence="1">
    <location>
        <begin position="155"/>
        <end position="176"/>
    </location>
</feature>
<evidence type="ECO:0000313" key="3">
    <source>
        <dbReference type="Proteomes" id="UP000194761"/>
    </source>
</evidence>
<evidence type="ECO:0000313" key="2">
    <source>
        <dbReference type="EMBL" id="OUC97679.1"/>
    </source>
</evidence>
<keyword evidence="1" id="KW-0472">Membrane</keyword>
<feature type="transmembrane region" description="Helical" evidence="1">
    <location>
        <begin position="125"/>
        <end position="143"/>
    </location>
</feature>
<protein>
    <submittedName>
        <fullName evidence="2">Uncharacterized protein</fullName>
    </submittedName>
</protein>
<organism evidence="2 3">
    <name type="scientific">Streptosporangium minutum</name>
    <dbReference type="NCBI Taxonomy" id="569862"/>
    <lineage>
        <taxon>Bacteria</taxon>
        <taxon>Bacillati</taxon>
        <taxon>Actinomycetota</taxon>
        <taxon>Actinomycetes</taxon>
        <taxon>Streptosporangiales</taxon>
        <taxon>Streptosporangiaceae</taxon>
        <taxon>Streptosporangium</taxon>
    </lineage>
</organism>
<dbReference type="Proteomes" id="UP000194761">
    <property type="component" value="Unassembled WGS sequence"/>
</dbReference>
<accession>A0A243RS10</accession>
<name>A0A243RS10_9ACTN</name>
<feature type="transmembrane region" description="Helical" evidence="1">
    <location>
        <begin position="100"/>
        <end position="118"/>
    </location>
</feature>
<dbReference type="AlphaFoldDB" id="A0A243RS10"/>
<keyword evidence="3" id="KW-1185">Reference proteome</keyword>
<proteinExistence type="predicted"/>
<dbReference type="RefSeq" id="WP_086570612.1">
    <property type="nucleotide sequence ID" value="NZ_NGFP01000033.1"/>
</dbReference>
<dbReference type="EMBL" id="NGFP01000033">
    <property type="protein sequence ID" value="OUC97679.1"/>
    <property type="molecule type" value="Genomic_DNA"/>
</dbReference>
<feature type="transmembrane region" description="Helical" evidence="1">
    <location>
        <begin position="20"/>
        <end position="42"/>
    </location>
</feature>
<keyword evidence="1" id="KW-1133">Transmembrane helix</keyword>
<feature type="transmembrane region" description="Helical" evidence="1">
    <location>
        <begin position="292"/>
        <end position="314"/>
    </location>
</feature>
<feature type="transmembrane region" description="Helical" evidence="1">
    <location>
        <begin position="334"/>
        <end position="352"/>
    </location>
</feature>
<feature type="transmembrane region" description="Helical" evidence="1">
    <location>
        <begin position="249"/>
        <end position="271"/>
    </location>
</feature>
<feature type="transmembrane region" description="Helical" evidence="1">
    <location>
        <begin position="73"/>
        <end position="94"/>
    </location>
</feature>